<accession>A0A165PFA0</accession>
<proteinExistence type="predicted"/>
<keyword evidence="2" id="KW-1185">Reference proteome</keyword>
<dbReference type="EMBL" id="KV429069">
    <property type="protein sequence ID" value="KZT68140.1"/>
    <property type="molecule type" value="Genomic_DNA"/>
</dbReference>
<dbReference type="AlphaFoldDB" id="A0A165PFA0"/>
<name>A0A165PFA0_9APHY</name>
<reference evidence="1 2" key="1">
    <citation type="journal article" date="2016" name="Mol. Biol. Evol.">
        <title>Comparative Genomics of Early-Diverging Mushroom-Forming Fungi Provides Insights into the Origins of Lignocellulose Decay Capabilities.</title>
        <authorList>
            <person name="Nagy L.G."/>
            <person name="Riley R."/>
            <person name="Tritt A."/>
            <person name="Adam C."/>
            <person name="Daum C."/>
            <person name="Floudas D."/>
            <person name="Sun H."/>
            <person name="Yadav J.S."/>
            <person name="Pangilinan J."/>
            <person name="Larsson K.H."/>
            <person name="Matsuura K."/>
            <person name="Barry K."/>
            <person name="Labutti K."/>
            <person name="Kuo R."/>
            <person name="Ohm R.A."/>
            <person name="Bhattacharya S.S."/>
            <person name="Shirouzu T."/>
            <person name="Yoshinaga Y."/>
            <person name="Martin F.M."/>
            <person name="Grigoriev I.V."/>
            <person name="Hibbett D.S."/>
        </authorList>
    </citation>
    <scope>NUCLEOTIDE SEQUENCE [LARGE SCALE GENOMIC DNA]</scope>
    <source>
        <strain evidence="1 2">L-15889</strain>
    </source>
</reference>
<evidence type="ECO:0000313" key="2">
    <source>
        <dbReference type="Proteomes" id="UP000076727"/>
    </source>
</evidence>
<organism evidence="1 2">
    <name type="scientific">Daedalea quercina L-15889</name>
    <dbReference type="NCBI Taxonomy" id="1314783"/>
    <lineage>
        <taxon>Eukaryota</taxon>
        <taxon>Fungi</taxon>
        <taxon>Dikarya</taxon>
        <taxon>Basidiomycota</taxon>
        <taxon>Agaricomycotina</taxon>
        <taxon>Agaricomycetes</taxon>
        <taxon>Polyporales</taxon>
        <taxon>Fomitopsis</taxon>
    </lineage>
</organism>
<protein>
    <submittedName>
        <fullName evidence="1">Uncharacterized protein</fullName>
    </submittedName>
</protein>
<evidence type="ECO:0000313" key="1">
    <source>
        <dbReference type="EMBL" id="KZT68140.1"/>
    </source>
</evidence>
<dbReference type="Proteomes" id="UP000076727">
    <property type="component" value="Unassembled WGS sequence"/>
</dbReference>
<gene>
    <name evidence="1" type="ORF">DAEQUDRAFT_728174</name>
</gene>
<sequence>MTRTCVEQMQGVPRIANRLILLVVALKWSSTSRTDVNLAYFNSMTTVRYRYFSGENPYPQTGTAPIKPLKPMIDYLRVSSVRGNSYVHSQRL</sequence>